<feature type="compositionally biased region" description="Polar residues" evidence="1">
    <location>
        <begin position="37"/>
        <end position="54"/>
    </location>
</feature>
<organism evidence="2 3">
    <name type="scientific">Staurois parvus</name>
    <dbReference type="NCBI Taxonomy" id="386267"/>
    <lineage>
        <taxon>Eukaryota</taxon>
        <taxon>Metazoa</taxon>
        <taxon>Chordata</taxon>
        <taxon>Craniata</taxon>
        <taxon>Vertebrata</taxon>
        <taxon>Euteleostomi</taxon>
        <taxon>Amphibia</taxon>
        <taxon>Batrachia</taxon>
        <taxon>Anura</taxon>
        <taxon>Neobatrachia</taxon>
        <taxon>Ranoidea</taxon>
        <taxon>Ranidae</taxon>
        <taxon>Staurois</taxon>
    </lineage>
</organism>
<evidence type="ECO:0000313" key="2">
    <source>
        <dbReference type="EMBL" id="CAI9583060.1"/>
    </source>
</evidence>
<sequence>MRTPSVIRSSWRPPSRGRSAPGPPSRTLRSLSWRDALTTSATCRDQNGPTWPPP</sequence>
<keyword evidence="3" id="KW-1185">Reference proteome</keyword>
<dbReference type="Proteomes" id="UP001162483">
    <property type="component" value="Unassembled WGS sequence"/>
</dbReference>
<name>A0ABN9EDV2_9NEOB</name>
<accession>A0ABN9EDV2</accession>
<gene>
    <name evidence="2" type="ORF">SPARVUS_LOCUS9752910</name>
</gene>
<dbReference type="EMBL" id="CATNWA010015408">
    <property type="protein sequence ID" value="CAI9583060.1"/>
    <property type="molecule type" value="Genomic_DNA"/>
</dbReference>
<comment type="caution">
    <text evidence="2">The sequence shown here is derived from an EMBL/GenBank/DDBJ whole genome shotgun (WGS) entry which is preliminary data.</text>
</comment>
<evidence type="ECO:0000256" key="1">
    <source>
        <dbReference type="SAM" id="MobiDB-lite"/>
    </source>
</evidence>
<reference evidence="2" key="1">
    <citation type="submission" date="2023-05" db="EMBL/GenBank/DDBJ databases">
        <authorList>
            <person name="Stuckert A."/>
        </authorList>
    </citation>
    <scope>NUCLEOTIDE SEQUENCE</scope>
</reference>
<evidence type="ECO:0000313" key="3">
    <source>
        <dbReference type="Proteomes" id="UP001162483"/>
    </source>
</evidence>
<feature type="compositionally biased region" description="Low complexity" evidence="1">
    <location>
        <begin position="8"/>
        <end position="20"/>
    </location>
</feature>
<proteinExistence type="predicted"/>
<protein>
    <submittedName>
        <fullName evidence="2">Uncharacterized protein</fullName>
    </submittedName>
</protein>
<feature type="region of interest" description="Disordered" evidence="1">
    <location>
        <begin position="1"/>
        <end position="54"/>
    </location>
</feature>